<organism evidence="2 3">
    <name type="scientific">Humisphaera borealis</name>
    <dbReference type="NCBI Taxonomy" id="2807512"/>
    <lineage>
        <taxon>Bacteria</taxon>
        <taxon>Pseudomonadati</taxon>
        <taxon>Planctomycetota</taxon>
        <taxon>Phycisphaerae</taxon>
        <taxon>Tepidisphaerales</taxon>
        <taxon>Tepidisphaeraceae</taxon>
        <taxon>Humisphaera</taxon>
    </lineage>
</organism>
<dbReference type="RefSeq" id="WP_206292183.1">
    <property type="nucleotide sequence ID" value="NZ_CP063458.1"/>
</dbReference>
<sequence>MTVATTGIDRDDFLAVAMHSAELKLVNRAISDGANPKHLLLAEPVLILPNEEPGVEDSFSKKKLPNTPKPVEPVNKGKGWLKRLMGG</sequence>
<protein>
    <submittedName>
        <fullName evidence="2">Uncharacterized protein</fullName>
    </submittedName>
</protein>
<reference evidence="2 3" key="1">
    <citation type="submission" date="2020-10" db="EMBL/GenBank/DDBJ databases">
        <title>Wide distribution of Phycisphaera-like planctomycetes from WD2101 soil group in peatlands and genome analysis of the first cultivated representative.</title>
        <authorList>
            <person name="Dedysh S.N."/>
            <person name="Beletsky A.V."/>
            <person name="Ivanova A."/>
            <person name="Kulichevskaya I.S."/>
            <person name="Suzina N.E."/>
            <person name="Philippov D.A."/>
            <person name="Rakitin A.L."/>
            <person name="Mardanov A.V."/>
            <person name="Ravin N.V."/>
        </authorList>
    </citation>
    <scope>NUCLEOTIDE SEQUENCE [LARGE SCALE GENOMIC DNA]</scope>
    <source>
        <strain evidence="2 3">M1803</strain>
    </source>
</reference>
<dbReference type="KEGG" id="hbs:IPV69_23580"/>
<dbReference type="Proteomes" id="UP000593765">
    <property type="component" value="Chromosome"/>
</dbReference>
<feature type="region of interest" description="Disordered" evidence="1">
    <location>
        <begin position="56"/>
        <end position="78"/>
    </location>
</feature>
<dbReference type="EMBL" id="CP063458">
    <property type="protein sequence ID" value="QOV89163.1"/>
    <property type="molecule type" value="Genomic_DNA"/>
</dbReference>
<evidence type="ECO:0000256" key="1">
    <source>
        <dbReference type="SAM" id="MobiDB-lite"/>
    </source>
</evidence>
<name>A0A7M2WUT4_9BACT</name>
<evidence type="ECO:0000313" key="3">
    <source>
        <dbReference type="Proteomes" id="UP000593765"/>
    </source>
</evidence>
<gene>
    <name evidence="2" type="ORF">IPV69_23580</name>
</gene>
<keyword evidence="3" id="KW-1185">Reference proteome</keyword>
<evidence type="ECO:0000313" key="2">
    <source>
        <dbReference type="EMBL" id="QOV89163.1"/>
    </source>
</evidence>
<dbReference type="AlphaFoldDB" id="A0A7M2WUT4"/>
<accession>A0A7M2WUT4</accession>
<proteinExistence type="predicted"/>